<dbReference type="KEGG" id="ssai:N0B31_17665"/>
<dbReference type="InterPro" id="IPR036852">
    <property type="entry name" value="Peptidase_S8/S53_dom_sf"/>
</dbReference>
<evidence type="ECO:0000256" key="3">
    <source>
        <dbReference type="ARBA" id="ARBA00022801"/>
    </source>
</evidence>
<feature type="domain" description="Peptidase S8/S53" evidence="7">
    <location>
        <begin position="130"/>
        <end position="412"/>
    </location>
</feature>
<protein>
    <submittedName>
        <fullName evidence="8">S8 family serine peptidase</fullName>
    </submittedName>
</protein>
<dbReference type="PROSITE" id="PS51318">
    <property type="entry name" value="TAT"/>
    <property type="match status" value="1"/>
</dbReference>
<evidence type="ECO:0000313" key="9">
    <source>
        <dbReference type="Proteomes" id="UP001057580"/>
    </source>
</evidence>
<keyword evidence="2 5" id="KW-0645">Protease</keyword>
<feature type="active site" description="Charge relay system" evidence="5">
    <location>
        <position position="182"/>
    </location>
</feature>
<dbReference type="AlphaFoldDB" id="A0A9E7U463"/>
<dbReference type="Gene3D" id="3.40.50.200">
    <property type="entry name" value="Peptidase S8/S53 domain"/>
    <property type="match status" value="1"/>
</dbReference>
<evidence type="ECO:0000256" key="2">
    <source>
        <dbReference type="ARBA" id="ARBA00022670"/>
    </source>
</evidence>
<dbReference type="SUPFAM" id="SSF52743">
    <property type="entry name" value="Subtilisin-like"/>
    <property type="match status" value="1"/>
</dbReference>
<dbReference type="Proteomes" id="UP001057580">
    <property type="component" value="Chromosome"/>
</dbReference>
<feature type="active site" description="Charge relay system" evidence="5">
    <location>
        <position position="139"/>
    </location>
</feature>
<dbReference type="PROSITE" id="PS00138">
    <property type="entry name" value="SUBTILASE_SER"/>
    <property type="match status" value="1"/>
</dbReference>
<dbReference type="Pfam" id="PF00082">
    <property type="entry name" value="Peptidase_S8"/>
    <property type="match status" value="1"/>
</dbReference>
<evidence type="ECO:0000256" key="6">
    <source>
        <dbReference type="RuleBase" id="RU003355"/>
    </source>
</evidence>
<dbReference type="InterPro" id="IPR023827">
    <property type="entry name" value="Peptidase_S8_Asp-AS"/>
</dbReference>
<dbReference type="PROSITE" id="PS51892">
    <property type="entry name" value="SUBTILASE"/>
    <property type="match status" value="1"/>
</dbReference>
<dbReference type="PANTHER" id="PTHR43806:SF65">
    <property type="entry name" value="SERINE PROTEASE APRX"/>
    <property type="match status" value="1"/>
</dbReference>
<sequence>MDDHSRRTFVRTTGLAGAALALGTGSAAGYEGGAIDSALETTGDLAQEAILVVDPDAAVGSALSALGLEFYTYEVLPLVYLSLPASLVEDVARVDGVEYVAANRDLEYFNADVRDVTGVDSVRADTGYDGSGVHVAVVDSGIAATHPDIDTVEHNYQWVGNPVGSPTLWVPADDLDTDEVGHGTHCSGTIAGQGETDGGMAPGATLTGYSTGAAVSVLKSTAAYDHLLANHVDDVDVVSNSYGAASADDFDPSLPQNVATETAYEQGLLSVFAMGNSGPGPDTMNDYAKAPWVLGVAATDDATAITGFSSRGRPGGAHDRQTALANRTGLYRPGVAAPGNQVRSTMSPGDVLQATALDTDLFYASISGTSMSTPAVSGIAALLYEAAGGDADPLDVLLTIEATARNDGDYDAFNAGAGFVDAVDAVSRAEAGDWADFGEVSLN</sequence>
<organism evidence="8 9">
    <name type="scientific">Salinirubellus salinus</name>
    <dbReference type="NCBI Taxonomy" id="1364945"/>
    <lineage>
        <taxon>Archaea</taxon>
        <taxon>Methanobacteriati</taxon>
        <taxon>Methanobacteriota</taxon>
        <taxon>Stenosarchaea group</taxon>
        <taxon>Halobacteria</taxon>
        <taxon>Halobacteriales</taxon>
        <taxon>Natronomonadaceae</taxon>
        <taxon>Salinirubellus</taxon>
    </lineage>
</organism>
<keyword evidence="4 5" id="KW-0720">Serine protease</keyword>
<evidence type="ECO:0000256" key="5">
    <source>
        <dbReference type="PROSITE-ProRule" id="PRU01240"/>
    </source>
</evidence>
<name>A0A9E7U463_9EURY</name>
<reference evidence="8" key="1">
    <citation type="submission" date="2022-09" db="EMBL/GenBank/DDBJ databases">
        <title>Diverse halophilic archaea isolated from saline environments.</title>
        <authorList>
            <person name="Cui H.-L."/>
        </authorList>
    </citation>
    <scope>NUCLEOTIDE SEQUENCE</scope>
    <source>
        <strain evidence="8">ZS-35-S2</strain>
    </source>
</reference>
<dbReference type="RefSeq" id="WP_260592934.1">
    <property type="nucleotide sequence ID" value="NZ_CP104003.1"/>
</dbReference>
<dbReference type="InterPro" id="IPR050131">
    <property type="entry name" value="Peptidase_S8_subtilisin-like"/>
</dbReference>
<evidence type="ECO:0000313" key="8">
    <source>
        <dbReference type="EMBL" id="UWM53940.1"/>
    </source>
</evidence>
<evidence type="ECO:0000259" key="7">
    <source>
        <dbReference type="Pfam" id="PF00082"/>
    </source>
</evidence>
<dbReference type="GO" id="GO:0006508">
    <property type="term" value="P:proteolysis"/>
    <property type="evidence" value="ECO:0007669"/>
    <property type="project" value="UniProtKB-KW"/>
</dbReference>
<dbReference type="InterPro" id="IPR015500">
    <property type="entry name" value="Peptidase_S8_subtilisin-rel"/>
</dbReference>
<proteinExistence type="inferred from homology"/>
<dbReference type="EMBL" id="CP104003">
    <property type="protein sequence ID" value="UWM53940.1"/>
    <property type="molecule type" value="Genomic_DNA"/>
</dbReference>
<dbReference type="PRINTS" id="PR00723">
    <property type="entry name" value="SUBTILISIN"/>
</dbReference>
<dbReference type="PROSITE" id="PS00136">
    <property type="entry name" value="SUBTILASE_ASP"/>
    <property type="match status" value="1"/>
</dbReference>
<accession>A0A9E7U463</accession>
<evidence type="ECO:0000256" key="1">
    <source>
        <dbReference type="ARBA" id="ARBA00011073"/>
    </source>
</evidence>
<gene>
    <name evidence="8" type="ORF">N0B31_17665</name>
</gene>
<dbReference type="GO" id="GO:0004252">
    <property type="term" value="F:serine-type endopeptidase activity"/>
    <property type="evidence" value="ECO:0007669"/>
    <property type="project" value="UniProtKB-UniRule"/>
</dbReference>
<keyword evidence="9" id="KW-1185">Reference proteome</keyword>
<keyword evidence="3 5" id="KW-0378">Hydrolase</keyword>
<dbReference type="InterPro" id="IPR000209">
    <property type="entry name" value="Peptidase_S8/S53_dom"/>
</dbReference>
<feature type="active site" description="Charge relay system" evidence="5">
    <location>
        <position position="370"/>
    </location>
</feature>
<dbReference type="InterPro" id="IPR023828">
    <property type="entry name" value="Peptidase_S8_Ser-AS"/>
</dbReference>
<dbReference type="InterPro" id="IPR022398">
    <property type="entry name" value="Peptidase_S8_His-AS"/>
</dbReference>
<dbReference type="InterPro" id="IPR006311">
    <property type="entry name" value="TAT_signal"/>
</dbReference>
<dbReference type="GeneID" id="74944289"/>
<dbReference type="PANTHER" id="PTHR43806">
    <property type="entry name" value="PEPTIDASE S8"/>
    <property type="match status" value="1"/>
</dbReference>
<dbReference type="PROSITE" id="PS00137">
    <property type="entry name" value="SUBTILASE_HIS"/>
    <property type="match status" value="1"/>
</dbReference>
<comment type="similarity">
    <text evidence="1 5 6">Belongs to the peptidase S8 family.</text>
</comment>
<evidence type="ECO:0000256" key="4">
    <source>
        <dbReference type="ARBA" id="ARBA00022825"/>
    </source>
</evidence>